<dbReference type="GO" id="GO:0002376">
    <property type="term" value="P:immune system process"/>
    <property type="evidence" value="ECO:0007669"/>
    <property type="project" value="UniProtKB-KW"/>
</dbReference>
<dbReference type="InterPro" id="IPR006619">
    <property type="entry name" value="PGRP_domain_met/bac"/>
</dbReference>
<comment type="caution">
    <text evidence="5">The sequence shown here is derived from an EMBL/GenBank/DDBJ whole genome shotgun (WGS) entry which is preliminary data.</text>
</comment>
<evidence type="ECO:0000313" key="5">
    <source>
        <dbReference type="EMBL" id="NXU49395.1"/>
    </source>
</evidence>
<feature type="non-terminal residue" evidence="5">
    <location>
        <position position="462"/>
    </location>
</feature>
<reference evidence="5 6" key="1">
    <citation type="submission" date="2019-09" db="EMBL/GenBank/DDBJ databases">
        <title>Bird 10,000 Genomes (B10K) Project - Family phase.</title>
        <authorList>
            <person name="Zhang G."/>
        </authorList>
    </citation>
    <scope>NUCLEOTIDE SEQUENCE [LARGE SCALE GENOMIC DNA]</scope>
    <source>
        <strain evidence="5">B10K-DU-029-46</strain>
    </source>
</reference>
<feature type="non-terminal residue" evidence="5">
    <location>
        <position position="1"/>
    </location>
</feature>
<dbReference type="SUPFAM" id="SSF55846">
    <property type="entry name" value="N-acetylmuramoyl-L-alanine amidase-like"/>
    <property type="match status" value="1"/>
</dbReference>
<keyword evidence="6" id="KW-1185">Reference proteome</keyword>
<dbReference type="GO" id="GO:0008270">
    <property type="term" value="F:zinc ion binding"/>
    <property type="evidence" value="ECO:0007669"/>
    <property type="project" value="InterPro"/>
</dbReference>
<evidence type="ECO:0000256" key="1">
    <source>
        <dbReference type="ARBA" id="ARBA00007553"/>
    </source>
</evidence>
<dbReference type="Proteomes" id="UP000582182">
    <property type="component" value="Unassembled WGS sequence"/>
</dbReference>
<protein>
    <submittedName>
        <fullName evidence="5">PGRP2 amidase</fullName>
    </submittedName>
</protein>
<dbReference type="InterPro" id="IPR015510">
    <property type="entry name" value="PGRP"/>
</dbReference>
<organism evidence="5 6">
    <name type="scientific">Turnix velox</name>
    <name type="common">Little buttonquail</name>
    <dbReference type="NCBI Taxonomy" id="2529409"/>
    <lineage>
        <taxon>Eukaryota</taxon>
        <taxon>Metazoa</taxon>
        <taxon>Chordata</taxon>
        <taxon>Craniata</taxon>
        <taxon>Vertebrata</taxon>
        <taxon>Euteleostomi</taxon>
        <taxon>Archelosauria</taxon>
        <taxon>Archosauria</taxon>
        <taxon>Dinosauria</taxon>
        <taxon>Saurischia</taxon>
        <taxon>Theropoda</taxon>
        <taxon>Coelurosauria</taxon>
        <taxon>Aves</taxon>
        <taxon>Neognathae</taxon>
        <taxon>Neoaves</taxon>
        <taxon>Charadriiformes</taxon>
        <taxon>Turnicidae</taxon>
        <taxon>Turnix</taxon>
    </lineage>
</organism>
<name>A0A7L3L5M8_9CHAR</name>
<dbReference type="GO" id="GO:0008745">
    <property type="term" value="F:N-acetylmuramoyl-L-alanine amidase activity"/>
    <property type="evidence" value="ECO:0007669"/>
    <property type="project" value="InterPro"/>
</dbReference>
<dbReference type="InterPro" id="IPR002502">
    <property type="entry name" value="Amidase_domain"/>
</dbReference>
<evidence type="ECO:0000313" key="6">
    <source>
        <dbReference type="Proteomes" id="UP000582182"/>
    </source>
</evidence>
<gene>
    <name evidence="5" type="primary">Pglyrp2</name>
    <name evidence="5" type="ORF">TURVEL_R10431</name>
</gene>
<accession>A0A7L3L5M8</accession>
<dbReference type="SMART" id="SM00701">
    <property type="entry name" value="PGRP"/>
    <property type="match status" value="1"/>
</dbReference>
<proteinExistence type="inferred from homology"/>
<evidence type="ECO:0000256" key="2">
    <source>
        <dbReference type="ARBA" id="ARBA00022859"/>
    </source>
</evidence>
<comment type="similarity">
    <text evidence="1">Belongs to the N-acetylmuramoyl-L-alanine amidase 2 family.</text>
</comment>
<sequence>FMYPSHHPWVLLHPTSSPPPGGLLPRHMDTVVQMVEALESSLTSLEVVELVRSLGGCSTPGCRLLLGEPPEMPPTPPDLSHDQWLFLNQLFHPEDTGAILAADGSSVTLGPLFAGMEVGLKMSTGWSSPTTKPPVDPLYAVTLTEALGMSFLLARGGHQATLGPHGCWDNVDDPQNYTLMGPPSPIHDAVVNGAMDGVLLGGQLAQEATSLANLLQGYYGMANGMEKGRPPSSYRRRDFGVLTRLEKLEEEVVAMLKVLKDLPATQELLEDVEEEEMVAVAHRAAKDFTQVYVECPAIMPRCMWGARPYRGTPKPLNLPLSSIYIHHTFIPSTPCWTFSSCARAMRSIQKFHQDTRGWDDIGYSFVVGSDGYLYQGRGWHWVGAHTKGYNSKGFGVSYIGDFSSTLPHPDTISLVRDVLLSCAVRTGMLQANYTLRGHRQMGHTDCPGDSLFQEIKTWKGFQ</sequence>
<dbReference type="SMART" id="SM00644">
    <property type="entry name" value="Ami_2"/>
    <property type="match status" value="1"/>
</dbReference>
<keyword evidence="2" id="KW-0391">Immunity</keyword>
<dbReference type="Gene3D" id="3.40.80.10">
    <property type="entry name" value="Peptidoglycan recognition protein-like"/>
    <property type="match status" value="1"/>
</dbReference>
<dbReference type="FunFam" id="3.40.80.10:FF:000001">
    <property type="entry name" value="Peptidoglycan recognition protein 1"/>
    <property type="match status" value="1"/>
</dbReference>
<dbReference type="GO" id="GO:0009253">
    <property type="term" value="P:peptidoglycan catabolic process"/>
    <property type="evidence" value="ECO:0007669"/>
    <property type="project" value="InterPro"/>
</dbReference>
<feature type="domain" description="Peptidoglycan recognition protein family" evidence="4">
    <location>
        <begin position="296"/>
        <end position="442"/>
    </location>
</feature>
<dbReference type="AlphaFoldDB" id="A0A7L3L5M8"/>
<evidence type="ECO:0000259" key="4">
    <source>
        <dbReference type="SMART" id="SM00701"/>
    </source>
</evidence>
<dbReference type="InterPro" id="IPR036505">
    <property type="entry name" value="Amidase/PGRP_sf"/>
</dbReference>
<dbReference type="Pfam" id="PF01510">
    <property type="entry name" value="Amidase_2"/>
    <property type="match status" value="1"/>
</dbReference>
<dbReference type="CDD" id="cd06583">
    <property type="entry name" value="PGRP"/>
    <property type="match status" value="1"/>
</dbReference>
<dbReference type="OrthoDB" id="10001926at2759"/>
<dbReference type="PANTHER" id="PTHR11022:SF66">
    <property type="entry name" value="N-ACETYLMURAMOYL-L-ALANINE AMIDASE"/>
    <property type="match status" value="1"/>
</dbReference>
<dbReference type="EMBL" id="VZTY01006680">
    <property type="protein sequence ID" value="NXU49395.1"/>
    <property type="molecule type" value="Genomic_DNA"/>
</dbReference>
<feature type="domain" description="N-acetylmuramoyl-L-alanine amidase" evidence="3">
    <location>
        <begin position="308"/>
        <end position="448"/>
    </location>
</feature>
<evidence type="ECO:0000259" key="3">
    <source>
        <dbReference type="SMART" id="SM00644"/>
    </source>
</evidence>
<dbReference type="PANTHER" id="PTHR11022">
    <property type="entry name" value="PEPTIDOGLYCAN RECOGNITION PROTEIN"/>
    <property type="match status" value="1"/>
</dbReference>